<evidence type="ECO:0000256" key="2">
    <source>
        <dbReference type="ARBA" id="ARBA00010900"/>
    </source>
</evidence>
<evidence type="ECO:0000256" key="9">
    <source>
        <dbReference type="SAM" id="MobiDB-lite"/>
    </source>
</evidence>
<evidence type="ECO:0000256" key="3">
    <source>
        <dbReference type="ARBA" id="ARBA00022664"/>
    </source>
</evidence>
<keyword evidence="12" id="KW-1185">Reference proteome</keyword>
<comment type="subcellular location">
    <subcellularLocation>
        <location evidence="1 7">Nucleus</location>
    </subcellularLocation>
</comment>
<name>A0A835J5K0_9ROSI</name>
<dbReference type="Pfam" id="PF07842">
    <property type="entry name" value="GCFC"/>
    <property type="match status" value="1"/>
</dbReference>
<keyword evidence="3 7" id="KW-0507">mRNA processing</keyword>
<evidence type="ECO:0000259" key="10">
    <source>
        <dbReference type="PROSITE" id="PS50174"/>
    </source>
</evidence>
<dbReference type="PANTHER" id="PTHR23329:SF1">
    <property type="entry name" value="TUFTELIN-INTERACTING PROTEIN 11"/>
    <property type="match status" value="1"/>
</dbReference>
<dbReference type="Pfam" id="PF12457">
    <property type="entry name" value="TIP_N"/>
    <property type="match status" value="1"/>
</dbReference>
<keyword evidence="5 7" id="KW-0508">mRNA splicing</keyword>
<dbReference type="GO" id="GO:0000390">
    <property type="term" value="P:spliceosomal complex disassembly"/>
    <property type="evidence" value="ECO:0007669"/>
    <property type="project" value="InterPro"/>
</dbReference>
<feature type="region of interest" description="Disordered" evidence="9">
    <location>
        <begin position="243"/>
        <end position="262"/>
    </location>
</feature>
<comment type="caution">
    <text evidence="11">The sequence shown here is derived from an EMBL/GenBank/DDBJ whole genome shotgun (WGS) entry which is preliminary data.</text>
</comment>
<dbReference type="OrthoDB" id="4822at2759"/>
<dbReference type="AlphaFoldDB" id="A0A835J5K0"/>
<organism evidence="11 12">
    <name type="scientific">Salix dunnii</name>
    <dbReference type="NCBI Taxonomy" id="1413687"/>
    <lineage>
        <taxon>Eukaryota</taxon>
        <taxon>Viridiplantae</taxon>
        <taxon>Streptophyta</taxon>
        <taxon>Embryophyta</taxon>
        <taxon>Tracheophyta</taxon>
        <taxon>Spermatophyta</taxon>
        <taxon>Magnoliopsida</taxon>
        <taxon>eudicotyledons</taxon>
        <taxon>Gunneridae</taxon>
        <taxon>Pentapetalae</taxon>
        <taxon>rosids</taxon>
        <taxon>fabids</taxon>
        <taxon>Malpighiales</taxon>
        <taxon>Salicaceae</taxon>
        <taxon>Saliceae</taxon>
        <taxon>Salix</taxon>
    </lineage>
</organism>
<evidence type="ECO:0000256" key="4">
    <source>
        <dbReference type="ARBA" id="ARBA00022728"/>
    </source>
</evidence>
<proteinExistence type="inferred from homology"/>
<reference evidence="11 12" key="1">
    <citation type="submission" date="2020-10" db="EMBL/GenBank/DDBJ databases">
        <title>Plant Genome Project.</title>
        <authorList>
            <person name="Zhang R.-G."/>
        </authorList>
    </citation>
    <scope>NUCLEOTIDE SEQUENCE [LARGE SCALE GENOMIC DNA]</scope>
    <source>
        <strain evidence="11">FAFU-HL-1</strain>
        <tissue evidence="11">Leaf</tissue>
    </source>
</reference>
<protein>
    <recommendedName>
        <fullName evidence="10">G-patch domain-containing protein</fullName>
    </recommendedName>
</protein>
<evidence type="ECO:0000256" key="6">
    <source>
        <dbReference type="ARBA" id="ARBA00023242"/>
    </source>
</evidence>
<feature type="compositionally biased region" description="Basic residues" evidence="9">
    <location>
        <begin position="165"/>
        <end position="174"/>
    </location>
</feature>
<comment type="similarity">
    <text evidence="2 7">Belongs to the TFP11/STIP family.</text>
</comment>
<dbReference type="EMBL" id="JADGMS010000019">
    <property type="protein sequence ID" value="KAF9661255.1"/>
    <property type="molecule type" value="Genomic_DNA"/>
</dbReference>
<feature type="domain" description="G-patch" evidence="10">
    <location>
        <begin position="190"/>
        <end position="235"/>
    </location>
</feature>
<feature type="region of interest" description="Disordered" evidence="9">
    <location>
        <begin position="23"/>
        <end position="88"/>
    </location>
</feature>
<dbReference type="GO" id="GO:0071008">
    <property type="term" value="C:U2-type post-mRNA release spliceosomal complex"/>
    <property type="evidence" value="ECO:0007669"/>
    <property type="project" value="TreeGrafter"/>
</dbReference>
<dbReference type="InterPro" id="IPR045211">
    <property type="entry name" value="TFP11/STIP/Ntr1"/>
</dbReference>
<dbReference type="Proteomes" id="UP000657918">
    <property type="component" value="Unassembled WGS sequence"/>
</dbReference>
<dbReference type="PIRSF" id="PIRSF017706">
    <property type="entry name" value="TFIP11"/>
    <property type="match status" value="1"/>
</dbReference>
<feature type="compositionally biased region" description="Polar residues" evidence="9">
    <location>
        <begin position="245"/>
        <end position="259"/>
    </location>
</feature>
<evidence type="ECO:0000313" key="11">
    <source>
        <dbReference type="EMBL" id="KAF9661255.1"/>
    </source>
</evidence>
<dbReference type="PANTHER" id="PTHR23329">
    <property type="entry name" value="TUFTELIN-INTERACTING PROTEIN 11-RELATED"/>
    <property type="match status" value="1"/>
</dbReference>
<evidence type="ECO:0000256" key="7">
    <source>
        <dbReference type="PIRNR" id="PIRNR017706"/>
    </source>
</evidence>
<evidence type="ECO:0000313" key="12">
    <source>
        <dbReference type="Proteomes" id="UP000657918"/>
    </source>
</evidence>
<gene>
    <name evidence="11" type="ORF">SADUNF_Sadunf19G0049200</name>
</gene>
<dbReference type="SMART" id="SM00443">
    <property type="entry name" value="G_patch"/>
    <property type="match status" value="1"/>
</dbReference>
<dbReference type="InterPro" id="IPR024933">
    <property type="entry name" value="TFP11"/>
</dbReference>
<dbReference type="Pfam" id="PF01585">
    <property type="entry name" value="G-patch"/>
    <property type="match status" value="1"/>
</dbReference>
<feature type="region of interest" description="Disordered" evidence="9">
    <location>
        <begin position="156"/>
        <end position="183"/>
    </location>
</feature>
<keyword evidence="8" id="KW-0175">Coiled coil</keyword>
<dbReference type="InterPro" id="IPR000467">
    <property type="entry name" value="G_patch_dom"/>
</dbReference>
<accession>A0A835J5K0</accession>
<evidence type="ECO:0000256" key="8">
    <source>
        <dbReference type="SAM" id="Coils"/>
    </source>
</evidence>
<sequence>MITGRRWKDLEWRMIWKASLSAESSTLKNRNRNADNRKMNGVSADSDSDYDSSSRKRRKDGRKTDLTKPLNFVSSGTVMPNQEIDKNLKDENSDGMLAADDNRPGIESGVNAGLGLNSGFGDCNGVIRSEDLEDDGHDAPENNFLPTEFVSRIKEGPERREQERMKKKAKGVGKSKKENAGDVGEFEKHTKGIGMKLLEKMGYKGGGLGKNQQGIVAPIEAKMRPKNTGMGFNDFKEASAKLPQLQETETVSQSRNQTVGRVKGRRWMKGLKQQQQQEKYITAEELLANKEEQGSQVFQKVIDMRGPQVRVLTNLENLNAEEKDKENDVPMPELQYNVRLIVDLAELDIQKIDRDLRNERETAISLHREKEKLETEAARQKKQLDNMEEIMGVVSHIEEQKSSGTLTLDSLAKYFTDIKRKFTDDYKLCNLSCIACSYALPLFIRVFQGWDPLRNPLHGLEALESWKSILQGEESSDIWDESTPYEQLVSEVVLPAVRISVINTWEPRDPEPMVRFLESWENLFPASVVPSILDNIVMPKLSSAVDSWDPRRETVPIHVWVHPWLPLLGLKLEGLYQMIRMKLSMVLDDWLPSDASAYTILSPWKTVFDPASWERLMRRFIVPKLQVALQELQINPANQKRDQFYWVMSWASAIPIHLLVDLMERFFFSKWLQVLYHWLCSNPNLQEVHEWYVGWKGLLPPELQAHENIRYQFTLGLEMIDRAIEGMEVVLPDLRANLSYIRAQEQRQFEVQQRPAAHAQYQTAAGMGSTTKIDSFGDGAVEMTLKEVVEAHAQHHGLIFKPKPGRMYDGHQIYGYGNLSIYVDPIHERLYVQREQDWLLTNLDNLPEMHNSSLQKGR</sequence>
<evidence type="ECO:0000256" key="1">
    <source>
        <dbReference type="ARBA" id="ARBA00004123"/>
    </source>
</evidence>
<dbReference type="InterPro" id="IPR022783">
    <property type="entry name" value="GCFC_dom"/>
</dbReference>
<dbReference type="PROSITE" id="PS50174">
    <property type="entry name" value="G_PATCH"/>
    <property type="match status" value="1"/>
</dbReference>
<feature type="coiled-coil region" evidence="8">
    <location>
        <begin position="342"/>
        <end position="390"/>
    </location>
</feature>
<evidence type="ECO:0000256" key="5">
    <source>
        <dbReference type="ARBA" id="ARBA00023187"/>
    </source>
</evidence>
<keyword evidence="4 7" id="KW-0747">Spliceosome</keyword>
<dbReference type="GO" id="GO:0003676">
    <property type="term" value="F:nucleic acid binding"/>
    <property type="evidence" value="ECO:0007669"/>
    <property type="project" value="InterPro"/>
</dbReference>
<dbReference type="InterPro" id="IPR022159">
    <property type="entry name" value="STIP/TFIP11_N"/>
</dbReference>
<keyword evidence="6 7" id="KW-0539">Nucleus</keyword>